<dbReference type="Pfam" id="PF00270">
    <property type="entry name" value="DEAD"/>
    <property type="match status" value="1"/>
</dbReference>
<dbReference type="InterPro" id="IPR050079">
    <property type="entry name" value="DEAD_box_RNA_helicase"/>
</dbReference>
<dbReference type="GO" id="GO:0005829">
    <property type="term" value="C:cytosol"/>
    <property type="evidence" value="ECO:0007669"/>
    <property type="project" value="TreeGrafter"/>
</dbReference>
<dbReference type="InterPro" id="IPR014001">
    <property type="entry name" value="Helicase_ATP-bd"/>
</dbReference>
<evidence type="ECO:0000313" key="11">
    <source>
        <dbReference type="EMBL" id="KXB61573.1"/>
    </source>
</evidence>
<evidence type="ECO:0000259" key="10">
    <source>
        <dbReference type="PROSITE" id="PS51195"/>
    </source>
</evidence>
<dbReference type="PROSITE" id="PS51195">
    <property type="entry name" value="Q_MOTIF"/>
    <property type="match status" value="1"/>
</dbReference>
<dbReference type="CDD" id="cd18787">
    <property type="entry name" value="SF2_C_DEAD"/>
    <property type="match status" value="1"/>
</dbReference>
<reference evidence="12" key="1">
    <citation type="submission" date="2016-01" db="EMBL/GenBank/DDBJ databases">
        <authorList>
            <person name="Mitreva M."/>
            <person name="Pepin K.H."/>
            <person name="Mihindukulasuriya K.A."/>
            <person name="Fulton R."/>
            <person name="Fronick C."/>
            <person name="O'Laughlin M."/>
            <person name="Miner T."/>
            <person name="Herter B."/>
            <person name="Rosa B.A."/>
            <person name="Cordes M."/>
            <person name="Tomlinson C."/>
            <person name="Wollam A."/>
            <person name="Palsikar V.B."/>
            <person name="Mardis E.R."/>
            <person name="Wilson R.K."/>
        </authorList>
    </citation>
    <scope>NUCLEOTIDE SEQUENCE [LARGE SCALE GENOMIC DNA]</scope>
    <source>
        <strain evidence="12">DNF01167</strain>
    </source>
</reference>
<dbReference type="AlphaFoldDB" id="A0A134A1L2"/>
<proteinExistence type="inferred from homology"/>
<dbReference type="EMBL" id="LSDC01000033">
    <property type="protein sequence ID" value="KXB61573.1"/>
    <property type="molecule type" value="Genomic_DNA"/>
</dbReference>
<evidence type="ECO:0000259" key="9">
    <source>
        <dbReference type="PROSITE" id="PS51194"/>
    </source>
</evidence>
<dbReference type="CDD" id="cd00268">
    <property type="entry name" value="DEADc"/>
    <property type="match status" value="1"/>
</dbReference>
<comment type="caution">
    <text evidence="11">The sequence shown here is derived from an EMBL/GenBank/DDBJ whole genome shotgun (WGS) entry which is preliminary data.</text>
</comment>
<keyword evidence="3 11" id="KW-0347">Helicase</keyword>
<dbReference type="PATRIC" id="fig|1379.3.peg.556"/>
<dbReference type="Pfam" id="PF00271">
    <property type="entry name" value="Helicase_C"/>
    <property type="match status" value="1"/>
</dbReference>
<feature type="domain" description="Helicase ATP-binding" evidence="8">
    <location>
        <begin position="35"/>
        <end position="207"/>
    </location>
</feature>
<comment type="similarity">
    <text evidence="5">Belongs to the DEAD box helicase family.</text>
</comment>
<dbReference type="GO" id="GO:0005524">
    <property type="term" value="F:ATP binding"/>
    <property type="evidence" value="ECO:0007669"/>
    <property type="project" value="UniProtKB-KW"/>
</dbReference>
<dbReference type="SMART" id="SM00490">
    <property type="entry name" value="HELICc"/>
    <property type="match status" value="1"/>
</dbReference>
<dbReference type="SMART" id="SM00487">
    <property type="entry name" value="DEXDc"/>
    <property type="match status" value="1"/>
</dbReference>
<dbReference type="InterPro" id="IPR027417">
    <property type="entry name" value="P-loop_NTPase"/>
</dbReference>
<evidence type="ECO:0000259" key="8">
    <source>
        <dbReference type="PROSITE" id="PS51192"/>
    </source>
</evidence>
<dbReference type="SUPFAM" id="SSF52540">
    <property type="entry name" value="P-loop containing nucleoside triphosphate hydrolases"/>
    <property type="match status" value="1"/>
</dbReference>
<dbReference type="PROSITE" id="PS51192">
    <property type="entry name" value="HELICASE_ATP_BIND_1"/>
    <property type="match status" value="1"/>
</dbReference>
<keyword evidence="2" id="KW-0378">Hydrolase</keyword>
<feature type="domain" description="DEAD-box RNA helicase Q" evidence="10">
    <location>
        <begin position="4"/>
        <end position="32"/>
    </location>
</feature>
<dbReference type="PANTHER" id="PTHR47959">
    <property type="entry name" value="ATP-DEPENDENT RNA HELICASE RHLE-RELATED"/>
    <property type="match status" value="1"/>
</dbReference>
<protein>
    <submittedName>
        <fullName evidence="11">Putative DEAD-box ATP-dependent RNA helicase CshB</fullName>
    </submittedName>
</protein>
<sequence length="443" mass="50734">MLPKSFEQYKFNEFVNKAVVDLGFDNPTKIQERVFSPVLKGKNIVAKSQTGSGKSHSFLLPIFSKLDVTKKKTQSIILAPTRELSRQLYDMALHIASFSEEDIKITLCIGGQDLNRDIERVSNAPHIIIGTPTRVLELDKSSALAIKEVESLVIDECDMMIDLGFMEDVDKISKRAAENCQFLVFSATIPTQMNHFLKKYLKNAQYIEVDNAKFGKIEYILIPEKSSSRLEKLHEITTVINPYLALIFANKKTEVEEVSSYLISKGLNVGVLHGDLTPRERKQMQRRINNLDFTYVVASDLMSRGIDIEGVSHVINFNIPNDLDFFIHRAGRTGRAGLSGDCITIYNNKDEEKLQDLEKRGIEFNHQDIRNGEFVEVKDRNKRQSRKKVVADHNLTEKLKSKVKVSKKVKPGYKKKYKYKMDKLKQKERRKFAKRSNKANRGK</sequence>
<feature type="compositionally biased region" description="Basic residues" evidence="7">
    <location>
        <begin position="426"/>
        <end position="443"/>
    </location>
</feature>
<keyword evidence="4" id="KW-0067">ATP-binding</keyword>
<evidence type="ECO:0000256" key="6">
    <source>
        <dbReference type="PROSITE-ProRule" id="PRU00552"/>
    </source>
</evidence>
<evidence type="ECO:0000256" key="3">
    <source>
        <dbReference type="ARBA" id="ARBA00022806"/>
    </source>
</evidence>
<dbReference type="GO" id="GO:0003676">
    <property type="term" value="F:nucleic acid binding"/>
    <property type="evidence" value="ECO:0007669"/>
    <property type="project" value="InterPro"/>
</dbReference>
<organism evidence="11 12">
    <name type="scientific">Gemella haemolysans</name>
    <dbReference type="NCBI Taxonomy" id="1379"/>
    <lineage>
        <taxon>Bacteria</taxon>
        <taxon>Bacillati</taxon>
        <taxon>Bacillota</taxon>
        <taxon>Bacilli</taxon>
        <taxon>Bacillales</taxon>
        <taxon>Gemellaceae</taxon>
        <taxon>Gemella</taxon>
    </lineage>
</organism>
<name>A0A134A1L2_9BACL</name>
<dbReference type="STRING" id="1379.HMPREF3186_00559"/>
<keyword evidence="1" id="KW-0547">Nucleotide-binding</keyword>
<evidence type="ECO:0000256" key="7">
    <source>
        <dbReference type="SAM" id="MobiDB-lite"/>
    </source>
</evidence>
<dbReference type="PROSITE" id="PS51194">
    <property type="entry name" value="HELICASE_CTER"/>
    <property type="match status" value="1"/>
</dbReference>
<evidence type="ECO:0000256" key="5">
    <source>
        <dbReference type="ARBA" id="ARBA00038437"/>
    </source>
</evidence>
<feature type="domain" description="Helicase C-terminal" evidence="9">
    <location>
        <begin position="232"/>
        <end position="383"/>
    </location>
</feature>
<dbReference type="OrthoDB" id="9805696at2"/>
<dbReference type="InterPro" id="IPR014014">
    <property type="entry name" value="RNA_helicase_DEAD_Q_motif"/>
</dbReference>
<evidence type="ECO:0000256" key="2">
    <source>
        <dbReference type="ARBA" id="ARBA00022801"/>
    </source>
</evidence>
<dbReference type="InterPro" id="IPR011545">
    <property type="entry name" value="DEAD/DEAH_box_helicase_dom"/>
</dbReference>
<dbReference type="PANTHER" id="PTHR47959:SF1">
    <property type="entry name" value="ATP-DEPENDENT RNA HELICASE DBPA"/>
    <property type="match status" value="1"/>
</dbReference>
<evidence type="ECO:0000256" key="4">
    <source>
        <dbReference type="ARBA" id="ARBA00022840"/>
    </source>
</evidence>
<feature type="region of interest" description="Disordered" evidence="7">
    <location>
        <begin position="416"/>
        <end position="443"/>
    </location>
</feature>
<dbReference type="Gene3D" id="3.40.50.300">
    <property type="entry name" value="P-loop containing nucleotide triphosphate hydrolases"/>
    <property type="match status" value="2"/>
</dbReference>
<dbReference type="InterPro" id="IPR044742">
    <property type="entry name" value="DEAD/DEAH_RhlB"/>
</dbReference>
<gene>
    <name evidence="11" type="ORF">HMPREF3186_00559</name>
</gene>
<feature type="short sequence motif" description="Q motif" evidence="6">
    <location>
        <begin position="4"/>
        <end position="32"/>
    </location>
</feature>
<dbReference type="GO" id="GO:0003724">
    <property type="term" value="F:RNA helicase activity"/>
    <property type="evidence" value="ECO:0007669"/>
    <property type="project" value="InterPro"/>
</dbReference>
<evidence type="ECO:0000256" key="1">
    <source>
        <dbReference type="ARBA" id="ARBA00022741"/>
    </source>
</evidence>
<dbReference type="Proteomes" id="UP000070355">
    <property type="component" value="Unassembled WGS sequence"/>
</dbReference>
<evidence type="ECO:0000313" key="12">
    <source>
        <dbReference type="Proteomes" id="UP000070355"/>
    </source>
</evidence>
<dbReference type="RefSeq" id="WP_060913826.1">
    <property type="nucleotide sequence ID" value="NZ_KQ959936.1"/>
</dbReference>
<dbReference type="GO" id="GO:0016787">
    <property type="term" value="F:hydrolase activity"/>
    <property type="evidence" value="ECO:0007669"/>
    <property type="project" value="UniProtKB-KW"/>
</dbReference>
<dbReference type="InterPro" id="IPR001650">
    <property type="entry name" value="Helicase_C-like"/>
</dbReference>
<accession>A0A134A1L2</accession>